<feature type="transmembrane region" description="Helical" evidence="1">
    <location>
        <begin position="68"/>
        <end position="89"/>
    </location>
</feature>
<name>G0LH87_HALWC</name>
<proteinExistence type="predicted"/>
<dbReference type="RefSeq" id="WP_014555829.1">
    <property type="nucleotide sequence ID" value="NC_017459.1"/>
</dbReference>
<keyword evidence="1" id="KW-0472">Membrane</keyword>
<sequence>MQRFQLHIYTTTLVAGGVLIGGPTAYSLISGEWSLPLLIRTIGGCGLMLAAVDTLLRTDPDEFSIPPTGLVLLVGAVCLCGLGTVLFVISGG</sequence>
<dbReference type="EMBL" id="FR746099">
    <property type="protein sequence ID" value="CCC40121.1"/>
    <property type="molecule type" value="Genomic_DNA"/>
</dbReference>
<dbReference type="AlphaFoldDB" id="G0LH87"/>
<gene>
    <name evidence="2" type="ordered locus">Hqrw_2234</name>
</gene>
<organism evidence="2 3">
    <name type="scientific">Haloquadratum walsbyi (strain DSM 16854 / JCM 12705 / C23)</name>
    <dbReference type="NCBI Taxonomy" id="768065"/>
    <lineage>
        <taxon>Archaea</taxon>
        <taxon>Methanobacteriati</taxon>
        <taxon>Methanobacteriota</taxon>
        <taxon>Stenosarchaea group</taxon>
        <taxon>Halobacteria</taxon>
        <taxon>Halobacteriales</taxon>
        <taxon>Haloferacaceae</taxon>
        <taxon>Haloquadratum</taxon>
    </lineage>
</organism>
<dbReference type="GeneID" id="12446964"/>
<feature type="transmembrane region" description="Helical" evidence="1">
    <location>
        <begin position="7"/>
        <end position="29"/>
    </location>
</feature>
<reference evidence="2 3" key="1">
    <citation type="journal article" date="2011" name="PLoS ONE">
        <title>Haloquadratum walsbyi: limited diversity in a global pond.</title>
        <authorList>
            <person name="Dyall-Smith M."/>
            <person name="Pfeiffer F."/>
            <person name="Klee K."/>
            <person name="Palm P."/>
            <person name="Gross K."/>
            <person name="Schuster S.C."/>
            <person name="Rampp M."/>
            <person name="Oesterhelt D."/>
        </authorList>
    </citation>
    <scope>NUCLEOTIDE SEQUENCE [LARGE SCALE GENOMIC DNA]</scope>
    <source>
        <strain evidence="3">DSM 16854 / JCM 12705 / C23</strain>
    </source>
</reference>
<evidence type="ECO:0000313" key="2">
    <source>
        <dbReference type="EMBL" id="CCC40121.1"/>
    </source>
</evidence>
<dbReference type="KEGG" id="hwc:Hqrw_2234"/>
<keyword evidence="1" id="KW-0812">Transmembrane</keyword>
<dbReference type="Proteomes" id="UP000007954">
    <property type="component" value="Chromosome"/>
</dbReference>
<keyword evidence="1" id="KW-1133">Transmembrane helix</keyword>
<evidence type="ECO:0000313" key="3">
    <source>
        <dbReference type="Proteomes" id="UP000007954"/>
    </source>
</evidence>
<accession>G0LH87</accession>
<evidence type="ECO:0000256" key="1">
    <source>
        <dbReference type="SAM" id="Phobius"/>
    </source>
</evidence>
<protein>
    <submittedName>
        <fullName evidence="2">Uncharacterized protein</fullName>
    </submittedName>
</protein>
<dbReference type="HOGENOM" id="CLU_2433790_0_0_2"/>